<proteinExistence type="inferred from homology"/>
<dbReference type="Pfam" id="PF14368">
    <property type="entry name" value="LTP_2"/>
    <property type="match status" value="1"/>
</dbReference>
<dbReference type="PANTHER" id="PTHR33076">
    <property type="entry name" value="NON-SPECIFIC LIPID-TRANSFER PROTEIN 2-RELATED"/>
    <property type="match status" value="1"/>
</dbReference>
<dbReference type="InterPro" id="IPR036312">
    <property type="entry name" value="Bifun_inhib/LTP/seed_sf"/>
</dbReference>
<reference evidence="6" key="1">
    <citation type="journal article" date="2014" name="Nat. Genet.">
        <title>A reference genome for common bean and genome-wide analysis of dual domestications.</title>
        <authorList>
            <person name="Schmutz J."/>
            <person name="McClean P.E."/>
            <person name="Mamidi S."/>
            <person name="Wu G.A."/>
            <person name="Cannon S.B."/>
            <person name="Grimwood J."/>
            <person name="Jenkins J."/>
            <person name="Shu S."/>
            <person name="Song Q."/>
            <person name="Chavarro C."/>
            <person name="Torres-Torres M."/>
            <person name="Geffroy V."/>
            <person name="Moghaddam S.M."/>
            <person name="Gao D."/>
            <person name="Abernathy B."/>
            <person name="Barry K."/>
            <person name="Blair M."/>
            <person name="Brick M.A."/>
            <person name="Chovatia M."/>
            <person name="Gepts P."/>
            <person name="Goodstein D.M."/>
            <person name="Gonzales M."/>
            <person name="Hellsten U."/>
            <person name="Hyten D.L."/>
            <person name="Jia G."/>
            <person name="Kelly J.D."/>
            <person name="Kudrna D."/>
            <person name="Lee R."/>
            <person name="Richard M.M."/>
            <person name="Miklas P.N."/>
            <person name="Osorno J.M."/>
            <person name="Rodrigues J."/>
            <person name="Thareau V."/>
            <person name="Urrea C.A."/>
            <person name="Wang M."/>
            <person name="Yu Y."/>
            <person name="Zhang M."/>
            <person name="Wing R.A."/>
            <person name="Cregan P.B."/>
            <person name="Rokhsar D.S."/>
            <person name="Jackson S.A."/>
        </authorList>
    </citation>
    <scope>NUCLEOTIDE SEQUENCE [LARGE SCALE GENOMIC DNA]</scope>
    <source>
        <strain evidence="6">cv. G19833</strain>
    </source>
</reference>
<dbReference type="Gene3D" id="1.10.110.10">
    <property type="entry name" value="Plant lipid-transfer and hydrophobic proteins"/>
    <property type="match status" value="1"/>
</dbReference>
<dbReference type="SMR" id="V7BJY3"/>
<organism evidence="5 6">
    <name type="scientific">Phaseolus vulgaris</name>
    <name type="common">Kidney bean</name>
    <name type="synonym">French bean</name>
    <dbReference type="NCBI Taxonomy" id="3885"/>
    <lineage>
        <taxon>Eukaryota</taxon>
        <taxon>Viridiplantae</taxon>
        <taxon>Streptophyta</taxon>
        <taxon>Embryophyta</taxon>
        <taxon>Tracheophyta</taxon>
        <taxon>Spermatophyta</taxon>
        <taxon>Magnoliopsida</taxon>
        <taxon>eudicotyledons</taxon>
        <taxon>Gunneridae</taxon>
        <taxon>Pentapetalae</taxon>
        <taxon>rosids</taxon>
        <taxon>fabids</taxon>
        <taxon>Fabales</taxon>
        <taxon>Fabaceae</taxon>
        <taxon>Papilionoideae</taxon>
        <taxon>50 kb inversion clade</taxon>
        <taxon>NPAAA clade</taxon>
        <taxon>indigoferoid/millettioid clade</taxon>
        <taxon>Phaseoleae</taxon>
        <taxon>Phaseolus</taxon>
    </lineage>
</organism>
<evidence type="ECO:0000256" key="3">
    <source>
        <dbReference type="SAM" id="SignalP"/>
    </source>
</evidence>
<comment type="similarity">
    <text evidence="1">Belongs to the plant LTP family.</text>
</comment>
<dbReference type="InterPro" id="IPR000528">
    <property type="entry name" value="Plant_nsLTP"/>
</dbReference>
<feature type="domain" description="Bifunctional inhibitor/plant lipid transfer protein/seed storage helical" evidence="4">
    <location>
        <begin position="18"/>
        <end position="115"/>
    </location>
</feature>
<dbReference type="GO" id="GO:0006869">
    <property type="term" value="P:lipid transport"/>
    <property type="evidence" value="ECO:0007669"/>
    <property type="project" value="InterPro"/>
</dbReference>
<dbReference type="SUPFAM" id="SSF47699">
    <property type="entry name" value="Bifunctional inhibitor/lipid-transfer protein/seed storage 2S albumin"/>
    <property type="match status" value="1"/>
</dbReference>
<dbReference type="OMA" id="FQGANNG"/>
<dbReference type="Proteomes" id="UP000000226">
    <property type="component" value="Chromosome 6"/>
</dbReference>
<evidence type="ECO:0000313" key="5">
    <source>
        <dbReference type="EMBL" id="ESW18267.1"/>
    </source>
</evidence>
<dbReference type="InterPro" id="IPR016140">
    <property type="entry name" value="Bifunc_inhib/LTP/seed_store"/>
</dbReference>
<dbReference type="GO" id="GO:0008289">
    <property type="term" value="F:lipid binding"/>
    <property type="evidence" value="ECO:0007669"/>
    <property type="project" value="InterPro"/>
</dbReference>
<evidence type="ECO:0000259" key="4">
    <source>
        <dbReference type="Pfam" id="PF14368"/>
    </source>
</evidence>
<accession>V7BJY3</accession>
<dbReference type="Gramene" id="ESW18267">
    <property type="protein sequence ID" value="ESW18267"/>
    <property type="gene ID" value="PHAVU_006G026800g"/>
</dbReference>
<keyword evidence="3" id="KW-0732">Signal</keyword>
<dbReference type="OrthoDB" id="1393584at2759"/>
<feature type="chain" id="PRO_5004755037" description="Bifunctional inhibitor/plant lipid transfer protein/seed storage helical domain-containing protein" evidence="3">
    <location>
        <begin position="27"/>
        <end position="122"/>
    </location>
</feature>
<sequence>MGEKNVCGVVVLVMAYGLAITTLSRAQIPSTAQVPSICNGYQPLLFPCQPYLIGSLDHPTPNCCDGARVAFQGANNGEAIKKLCSCLVSVAPYLNFRHDKLVSLPPACNIHLSFSMDHCING</sequence>
<gene>
    <name evidence="5" type="ORF">PHAVU_006G026800g</name>
</gene>
<name>V7BJY3_PHAVU</name>
<protein>
    <recommendedName>
        <fullName evidence="4">Bifunctional inhibitor/plant lipid transfer protein/seed storage helical domain-containing protein</fullName>
    </recommendedName>
</protein>
<evidence type="ECO:0000313" key="6">
    <source>
        <dbReference type="Proteomes" id="UP000000226"/>
    </source>
</evidence>
<feature type="signal peptide" evidence="3">
    <location>
        <begin position="1"/>
        <end position="26"/>
    </location>
</feature>
<keyword evidence="6" id="KW-1185">Reference proteome</keyword>
<evidence type="ECO:0000256" key="1">
    <source>
        <dbReference type="ARBA" id="ARBA00009748"/>
    </source>
</evidence>
<evidence type="ECO:0000256" key="2">
    <source>
        <dbReference type="ARBA" id="ARBA00023157"/>
    </source>
</evidence>
<dbReference type="EMBL" id="CM002293">
    <property type="protein sequence ID" value="ESW18267.1"/>
    <property type="molecule type" value="Genomic_DNA"/>
</dbReference>
<keyword evidence="2" id="KW-1015">Disulfide bond</keyword>
<dbReference type="AlphaFoldDB" id="V7BJY3"/>